<dbReference type="RefSeq" id="WP_041892254.1">
    <property type="nucleotide sequence ID" value="NZ_CP010817.1"/>
</dbReference>
<dbReference type="Pfam" id="PF14112">
    <property type="entry name" value="DUF4284"/>
    <property type="match status" value="1"/>
</dbReference>
<evidence type="ECO:0000313" key="2">
    <source>
        <dbReference type="Proteomes" id="UP000183496"/>
    </source>
</evidence>
<keyword evidence="2" id="KW-1185">Reference proteome</keyword>
<comment type="caution">
    <text evidence="1">The sequence shown here is derived from an EMBL/GenBank/DDBJ whole genome shotgun (WGS) entry which is preliminary data.</text>
</comment>
<protein>
    <submittedName>
        <fullName evidence="1">Immunity protein 22</fullName>
    </submittedName>
</protein>
<dbReference type="EMBL" id="FOFY01000011">
    <property type="protein sequence ID" value="SER24988.1"/>
    <property type="molecule type" value="Genomic_DNA"/>
</dbReference>
<sequence length="118" mass="14074">MKNKVSIWLANFTTEEKLEEYLEFRYSELEDLPRSNFIDDFEIEYYDEDFQEAYCANNIISLKELLAPLSYSESFIDKIGDTSNSQYNSVIAIYNYKYDDQKQGKDNIQFLGVLDYEY</sequence>
<reference evidence="1 2" key="1">
    <citation type="submission" date="2016-10" db="EMBL/GenBank/DDBJ databases">
        <authorList>
            <person name="Varghese N."/>
            <person name="Submissions S."/>
        </authorList>
    </citation>
    <scope>NUCLEOTIDE SEQUENCE [LARGE SCALE GENOMIC DNA]</scope>
    <source>
        <strain evidence="2">DSM 19823 / KCTC 23066 / CCTCC M 208030 / D25</strain>
    </source>
</reference>
<dbReference type="Proteomes" id="UP000183496">
    <property type="component" value="Unassembled WGS sequence"/>
</dbReference>
<dbReference type="InterPro" id="IPR025560">
    <property type="entry name" value="Imm22"/>
</dbReference>
<organism evidence="1 2">
    <name type="scientific">Myroides profundi</name>
    <dbReference type="NCBI Taxonomy" id="480520"/>
    <lineage>
        <taxon>Bacteria</taxon>
        <taxon>Pseudomonadati</taxon>
        <taxon>Bacteroidota</taxon>
        <taxon>Flavobacteriia</taxon>
        <taxon>Flavobacteriales</taxon>
        <taxon>Flavobacteriaceae</taxon>
        <taxon>Myroides</taxon>
    </lineage>
</organism>
<dbReference type="KEGG" id="mpw:MPR_2069"/>
<proteinExistence type="predicted"/>
<dbReference type="AlphaFoldDB" id="A0AAJ5BEQ9"/>
<evidence type="ECO:0000313" key="1">
    <source>
        <dbReference type="EMBL" id="SER24988.1"/>
    </source>
</evidence>
<gene>
    <name evidence="1" type="ORF">SAMN04488089_111127</name>
</gene>
<name>A0AAJ5BEQ9_MYRPR</name>
<accession>A0AAJ5BEQ9</accession>